<dbReference type="PANTHER" id="PTHR46060:SF1">
    <property type="entry name" value="MARINER MOS1 TRANSPOSASE-LIKE PROTEIN"/>
    <property type="match status" value="1"/>
</dbReference>
<name>A0A1Y1LBA1_PHOPY</name>
<dbReference type="GO" id="GO:0003676">
    <property type="term" value="F:nucleic acid binding"/>
    <property type="evidence" value="ECO:0007669"/>
    <property type="project" value="InterPro"/>
</dbReference>
<dbReference type="EMBL" id="GEZM01062531">
    <property type="protein sequence ID" value="JAV69620.1"/>
    <property type="molecule type" value="Transcribed_RNA"/>
</dbReference>
<evidence type="ECO:0008006" key="2">
    <source>
        <dbReference type="Google" id="ProtNLM"/>
    </source>
</evidence>
<protein>
    <recommendedName>
        <fullName evidence="2">Tc1-like transposase DDE domain-containing protein</fullName>
    </recommendedName>
</protein>
<proteinExistence type="predicted"/>
<dbReference type="InterPro" id="IPR036397">
    <property type="entry name" value="RNaseH_sf"/>
</dbReference>
<organism evidence="1">
    <name type="scientific">Photinus pyralis</name>
    <name type="common">Common eastern firefly</name>
    <name type="synonym">Lampyris pyralis</name>
    <dbReference type="NCBI Taxonomy" id="7054"/>
    <lineage>
        <taxon>Eukaryota</taxon>
        <taxon>Metazoa</taxon>
        <taxon>Ecdysozoa</taxon>
        <taxon>Arthropoda</taxon>
        <taxon>Hexapoda</taxon>
        <taxon>Insecta</taxon>
        <taxon>Pterygota</taxon>
        <taxon>Neoptera</taxon>
        <taxon>Endopterygota</taxon>
        <taxon>Coleoptera</taxon>
        <taxon>Polyphaga</taxon>
        <taxon>Elateriformia</taxon>
        <taxon>Elateroidea</taxon>
        <taxon>Lampyridae</taxon>
        <taxon>Lampyrinae</taxon>
        <taxon>Photinus</taxon>
    </lineage>
</organism>
<dbReference type="InterPro" id="IPR052709">
    <property type="entry name" value="Transposase-MT_Hybrid"/>
</dbReference>
<accession>A0A1Y1LBA1</accession>
<dbReference type="Gene3D" id="3.30.420.10">
    <property type="entry name" value="Ribonuclease H-like superfamily/Ribonuclease H"/>
    <property type="match status" value="1"/>
</dbReference>
<sequence>MVSIVILKCLRISIKSKRPGKLTNGVTLLHDNARPDVTQAIQELLSRMKWEVLQQPPYSPDLSPCNYYVFGPLRQSLKGRRRFKSDTEVDFAVGEWFRKEPQEFYQHRIYRLVKQWDSSPYPSDKMFYII</sequence>
<dbReference type="AlphaFoldDB" id="A0A1Y1LBA1"/>
<reference evidence="1" key="1">
    <citation type="journal article" date="2016" name="Sci. Rep.">
        <title>Molecular characterization of firefly nuptial gifts: a multi-omics approach sheds light on postcopulatory sexual selection.</title>
        <authorList>
            <person name="Al-Wathiqui N."/>
            <person name="Fallon T.R."/>
            <person name="South A."/>
            <person name="Weng J.K."/>
            <person name="Lewis S.M."/>
        </authorList>
    </citation>
    <scope>NUCLEOTIDE SEQUENCE</scope>
</reference>
<dbReference type="PANTHER" id="PTHR46060">
    <property type="entry name" value="MARINER MOS1 TRANSPOSASE-LIKE PROTEIN"/>
    <property type="match status" value="1"/>
</dbReference>
<evidence type="ECO:0000313" key="1">
    <source>
        <dbReference type="EMBL" id="JAV69620.1"/>
    </source>
</evidence>